<evidence type="ECO:0000256" key="7">
    <source>
        <dbReference type="PROSITE-ProRule" id="PRU10141"/>
    </source>
</evidence>
<proteinExistence type="evidence at transcript level"/>
<organism evidence="9">
    <name type="scientific">Phallusia mammillata</name>
    <dbReference type="NCBI Taxonomy" id="59560"/>
    <lineage>
        <taxon>Eukaryota</taxon>
        <taxon>Metazoa</taxon>
        <taxon>Chordata</taxon>
        <taxon>Tunicata</taxon>
        <taxon>Ascidiacea</taxon>
        <taxon>Phlebobranchia</taxon>
        <taxon>Ascidiidae</taxon>
        <taxon>Phallusia</taxon>
    </lineage>
</organism>
<dbReference type="PANTHER" id="PTHR48016:SF32">
    <property type="entry name" value="MITOGEN-ACTIVATED PROTEIN KINASE KINASE KINASE 4"/>
    <property type="match status" value="1"/>
</dbReference>
<evidence type="ECO:0000256" key="5">
    <source>
        <dbReference type="ARBA" id="ARBA00022777"/>
    </source>
</evidence>
<dbReference type="Pfam" id="PF00069">
    <property type="entry name" value="Pkinase"/>
    <property type="match status" value="1"/>
</dbReference>
<dbReference type="PANTHER" id="PTHR48016">
    <property type="entry name" value="MAP KINASE KINASE KINASE SSK2-RELATED-RELATED"/>
    <property type="match status" value="1"/>
</dbReference>
<reference evidence="9" key="1">
    <citation type="submission" date="2020-04" db="EMBL/GenBank/DDBJ databases">
        <authorList>
            <person name="Neveu A P."/>
        </authorList>
    </citation>
    <scope>NUCLEOTIDE SEQUENCE</scope>
    <source>
        <tissue evidence="9">Whole embryo</tissue>
    </source>
</reference>
<dbReference type="Pfam" id="PF19431">
    <property type="entry name" value="MEKK4_N"/>
    <property type="match status" value="4"/>
</dbReference>
<evidence type="ECO:0000256" key="2">
    <source>
        <dbReference type="ARBA" id="ARBA00022527"/>
    </source>
</evidence>
<dbReference type="InterPro" id="IPR008271">
    <property type="entry name" value="Ser/Thr_kinase_AS"/>
</dbReference>
<evidence type="ECO:0000259" key="8">
    <source>
        <dbReference type="PROSITE" id="PS50011"/>
    </source>
</evidence>
<dbReference type="GO" id="GO:0004674">
    <property type="term" value="F:protein serine/threonine kinase activity"/>
    <property type="evidence" value="ECO:0007669"/>
    <property type="project" value="UniProtKB-KW"/>
</dbReference>
<dbReference type="GO" id="GO:0005524">
    <property type="term" value="F:ATP binding"/>
    <property type="evidence" value="ECO:0007669"/>
    <property type="project" value="UniProtKB-UniRule"/>
</dbReference>
<keyword evidence="6 7" id="KW-0067">ATP-binding</keyword>
<dbReference type="SUPFAM" id="SSF56112">
    <property type="entry name" value="Protein kinase-like (PK-like)"/>
    <property type="match status" value="1"/>
</dbReference>
<evidence type="ECO:0000256" key="4">
    <source>
        <dbReference type="ARBA" id="ARBA00022741"/>
    </source>
</evidence>
<keyword evidence="5 9" id="KW-0418">Kinase</keyword>
<dbReference type="InterPro" id="IPR017441">
    <property type="entry name" value="Protein_kinase_ATP_BS"/>
</dbReference>
<feature type="domain" description="Protein kinase" evidence="8">
    <location>
        <begin position="1104"/>
        <end position="1360"/>
    </location>
</feature>
<evidence type="ECO:0000256" key="6">
    <source>
        <dbReference type="ARBA" id="ARBA00022840"/>
    </source>
</evidence>
<dbReference type="PROSITE" id="PS00108">
    <property type="entry name" value="PROTEIN_KINASE_ST"/>
    <property type="match status" value="1"/>
</dbReference>
<dbReference type="InterPro" id="IPR045801">
    <property type="entry name" value="MEKK4_N"/>
</dbReference>
<dbReference type="InterPro" id="IPR050538">
    <property type="entry name" value="MAP_kinase_kinase_kinase"/>
</dbReference>
<evidence type="ECO:0000313" key="9">
    <source>
        <dbReference type="EMBL" id="CAB3263629.1"/>
    </source>
</evidence>
<keyword evidence="4 7" id="KW-0547">Nucleotide-binding</keyword>
<name>A0A6F9DKG7_9ASCI</name>
<keyword evidence="2" id="KW-0723">Serine/threonine-protein kinase</keyword>
<evidence type="ECO:0000256" key="1">
    <source>
        <dbReference type="ARBA" id="ARBA00006529"/>
    </source>
</evidence>
<dbReference type="EMBL" id="LR787767">
    <property type="protein sequence ID" value="CAB3263629.1"/>
    <property type="molecule type" value="mRNA"/>
</dbReference>
<gene>
    <name evidence="9" type="primary">Map3k4</name>
</gene>
<dbReference type="InterPro" id="IPR011009">
    <property type="entry name" value="Kinase-like_dom_sf"/>
</dbReference>
<evidence type="ECO:0000256" key="3">
    <source>
        <dbReference type="ARBA" id="ARBA00022679"/>
    </source>
</evidence>
<dbReference type="Gene3D" id="1.10.510.10">
    <property type="entry name" value="Transferase(Phosphotransferase) domain 1"/>
    <property type="match status" value="1"/>
</dbReference>
<feature type="binding site" evidence="7">
    <location>
        <position position="1133"/>
    </location>
    <ligand>
        <name>ATP</name>
        <dbReference type="ChEBI" id="CHEBI:30616"/>
    </ligand>
</feature>
<protein>
    <submittedName>
        <fullName evidence="9">MAPKKK4 mitogen-activated protein kinase kinase kinase 4</fullName>
    </submittedName>
</protein>
<dbReference type="InterPro" id="IPR000719">
    <property type="entry name" value="Prot_kinase_dom"/>
</dbReference>
<dbReference type="GO" id="GO:0000165">
    <property type="term" value="P:MAPK cascade"/>
    <property type="evidence" value="ECO:0007669"/>
    <property type="project" value="InterPro"/>
</dbReference>
<sequence>MTGKTTERVQYFRGLRLLVDVGRERSNESEKLQPNASSVQFRKYFNNILWLELKAHHSNRSLIEQDKWVLHQRQKSVTEICSKVEAFRFQVSEAVETDKVSKCGKNPPCKCYLRKSVERLSGDYLKSLFAGMHQVLKIQEDIEFVEDLYSSMTGVVQDYPEFGNPVLQHKIQTLTCWLNTSSELMWTLLAMVNLLGSMENKEHITGFLYDLDLLDLADDSVDEFVPKSYLSISHLMFSCCSLTESVLQMTELQFIKRSVQNIHMQLVKNYFGCLVRSRNVICQDNRHNLKSISPETANSDWKAMVKTLTDMGSLVEHIQNDELDKTILMVLQKNPSDGVISSTDFWGLPELEPLHVFLSNIIFAIMSQCLQARLQQSLSCKEKCSSSTSLLTVQQVVAECKEVIECSVLALAVHLFLMHSLHSNNSLESFELSTVLPFRSNLMSLFKTYMDFVQLLVIGQLNGLPHAPHTFIDILYDEWNFAKRISLKLGLGDECTKKYIHMCTEVFQSTQTFLESAVNAIITSKANVECSPVNTNFSASFQCCMSLDNSLTPKSPQAGVLWFHRQRSESPHLAHMHSVFDDSGSQPDEFLAVQSPFSDDADAWDPVESTRRYLFELGRAIRDMFHEVRERFTRATHYATVLKEDLECAMTFRFIKDVTPKKSKAKGCEYCSLLSKLAEYNCLRVVLDHNLQSSDLSWLALVFDMSQFYIFVRCEQDIGYGAVLKEHILKTLISCMSVSNCLANSAHDSDVLFVVRKVNCTNQTPKCSKKHIPHQCTWPGREIVLSNDDVQTLPYNNFPEDLLIDFSHDMTVVCFKGSHLPARRKEICKLSSKCMKIDMMQTSVIQQTQDFFSQLHQSVLSFCETLMNHVYNMSEHLQKQVRCQLCAGGHETEMLVSEINQITQRIFNIGFECLQCTCKLLSGTIRRDMDKLQAAFVRKWMLYILKHLPRGNGKKPRWAAKGLKFLVTLNLDYIRELSDEDYKEFKDLTNRFFDHLIGSKNKPGVHHLGDSQTINAKVVYRSLSGHSSKASDEETEIENDYSVTTQISSLSLNNYLENVRTAILDLEYTIDKERYDNGVIGRVLDATEYTPIVQLHIRSASFRWQRGKKIGEGTFGKVYTCVNMDTGKILAMKEIQFQAHDERKVKEILDEMANFEGMVHQNLVRYFGVEIHRDLMFIFMEYCDSGTLADISQIGLPEVMIQQYTSQLVTAVHVLHRKGIVHRDIKGSNIFLMSNSLIKLGDFGSAIRLMDRTKTSPGEIVSRTGITTAYTAPEVINSVGGYGRAADVWSIGCVVIEMASGKRPWHDHEPFQIMYKVGMGNKPTVPATLSHDGQNFIGHCLEVDTNVRWTVAALQSHQFVKVGLPLQE</sequence>
<dbReference type="PROSITE" id="PS00107">
    <property type="entry name" value="PROTEIN_KINASE_ATP"/>
    <property type="match status" value="1"/>
</dbReference>
<accession>A0A6F9DKG7</accession>
<dbReference type="SMART" id="SM00220">
    <property type="entry name" value="S_TKc"/>
    <property type="match status" value="1"/>
</dbReference>
<comment type="similarity">
    <text evidence="1">Belongs to the protein kinase superfamily. STE Ser/Thr protein kinase family. MAP kinase kinase kinase subfamily.</text>
</comment>
<dbReference type="PROSITE" id="PS50011">
    <property type="entry name" value="PROTEIN_KINASE_DOM"/>
    <property type="match status" value="1"/>
</dbReference>
<keyword evidence="3" id="KW-0808">Transferase</keyword>